<dbReference type="InterPro" id="IPR032831">
    <property type="entry name" value="LptM_cons"/>
</dbReference>
<dbReference type="NCBIfam" id="NF047847">
    <property type="entry name" value="SS_mature_LptM"/>
    <property type="match status" value="1"/>
</dbReference>
<evidence type="ECO:0000313" key="8">
    <source>
        <dbReference type="EMBL" id="GGP23334.1"/>
    </source>
</evidence>
<sequence>MAFFERGNIAILPPKLLLMRALLACLALVSLAACGFKGPLYLPPAKKPQSTPRAVTASKPANASATASAPRAEDASDPVTLDNLIDE</sequence>
<name>A0ABQ2PDJ1_9NEIS</name>
<protein>
    <recommendedName>
        <fullName evidence="10">Lipoprotein</fullName>
    </recommendedName>
</protein>
<reference evidence="9" key="1">
    <citation type="journal article" date="2019" name="Int. J. Syst. Evol. Microbiol.">
        <title>The Global Catalogue of Microorganisms (GCM) 10K type strain sequencing project: providing services to taxonomists for standard genome sequencing and annotation.</title>
        <authorList>
            <consortium name="The Broad Institute Genomics Platform"/>
            <consortium name="The Broad Institute Genome Sequencing Center for Infectious Disease"/>
            <person name="Wu L."/>
            <person name="Ma J."/>
        </authorList>
    </citation>
    <scope>NUCLEOTIDE SEQUENCE [LARGE SCALE GENOMIC DNA]</scope>
    <source>
        <strain evidence="9">CGMCC 1.8859</strain>
    </source>
</reference>
<evidence type="ECO:0000256" key="3">
    <source>
        <dbReference type="ARBA" id="ARBA00023136"/>
    </source>
</evidence>
<dbReference type="PROSITE" id="PS51257">
    <property type="entry name" value="PROKAR_LIPOPROTEIN"/>
    <property type="match status" value="1"/>
</dbReference>
<dbReference type="EMBL" id="BMLX01000005">
    <property type="protein sequence ID" value="GGP23334.1"/>
    <property type="molecule type" value="Genomic_DNA"/>
</dbReference>
<keyword evidence="3" id="KW-0472">Membrane</keyword>
<comment type="caution">
    <text evidence="8">The sequence shown here is derived from an EMBL/GenBank/DDBJ whole genome shotgun (WGS) entry which is preliminary data.</text>
</comment>
<evidence type="ECO:0000256" key="6">
    <source>
        <dbReference type="ARBA" id="ARBA00023288"/>
    </source>
</evidence>
<organism evidence="8 9">
    <name type="scientific">Silvimonas iriomotensis</name>
    <dbReference type="NCBI Taxonomy" id="449662"/>
    <lineage>
        <taxon>Bacteria</taxon>
        <taxon>Pseudomonadati</taxon>
        <taxon>Pseudomonadota</taxon>
        <taxon>Betaproteobacteria</taxon>
        <taxon>Neisseriales</taxon>
        <taxon>Chitinibacteraceae</taxon>
        <taxon>Silvimonas</taxon>
    </lineage>
</organism>
<evidence type="ECO:0000313" key="9">
    <source>
        <dbReference type="Proteomes" id="UP000637267"/>
    </source>
</evidence>
<dbReference type="RefSeq" id="WP_229709073.1">
    <property type="nucleotide sequence ID" value="NZ_BMLX01000005.1"/>
</dbReference>
<evidence type="ECO:0000256" key="7">
    <source>
        <dbReference type="SAM" id="MobiDB-lite"/>
    </source>
</evidence>
<evidence type="ECO:0000256" key="4">
    <source>
        <dbReference type="ARBA" id="ARBA00023139"/>
    </source>
</evidence>
<keyword evidence="2" id="KW-0732">Signal</keyword>
<proteinExistence type="predicted"/>
<gene>
    <name evidence="8" type="ORF">GCM10010970_33340</name>
</gene>
<dbReference type="Pfam" id="PF13627">
    <property type="entry name" value="LptM_cons"/>
    <property type="match status" value="1"/>
</dbReference>
<feature type="region of interest" description="Disordered" evidence="7">
    <location>
        <begin position="43"/>
        <end position="87"/>
    </location>
</feature>
<keyword evidence="6" id="KW-0449">Lipoprotein</keyword>
<evidence type="ECO:0008006" key="10">
    <source>
        <dbReference type="Google" id="ProtNLM"/>
    </source>
</evidence>
<evidence type="ECO:0000256" key="5">
    <source>
        <dbReference type="ARBA" id="ARBA00023237"/>
    </source>
</evidence>
<comment type="subcellular location">
    <subcellularLocation>
        <location evidence="1">Cell outer membrane</location>
        <topology evidence="1">Lipid-anchor</topology>
    </subcellularLocation>
</comment>
<evidence type="ECO:0000256" key="1">
    <source>
        <dbReference type="ARBA" id="ARBA00004459"/>
    </source>
</evidence>
<keyword evidence="9" id="KW-1185">Reference proteome</keyword>
<keyword evidence="5" id="KW-0998">Cell outer membrane</keyword>
<feature type="compositionally biased region" description="Low complexity" evidence="7">
    <location>
        <begin position="57"/>
        <end position="70"/>
    </location>
</feature>
<dbReference type="Proteomes" id="UP000637267">
    <property type="component" value="Unassembled WGS sequence"/>
</dbReference>
<keyword evidence="4" id="KW-0564">Palmitate</keyword>
<accession>A0ABQ2PDJ1</accession>
<evidence type="ECO:0000256" key="2">
    <source>
        <dbReference type="ARBA" id="ARBA00022729"/>
    </source>
</evidence>